<dbReference type="EMBL" id="JBBWWT010000014">
    <property type="protein sequence ID" value="MEL1266299.1"/>
    <property type="molecule type" value="Genomic_DNA"/>
</dbReference>
<feature type="transmembrane region" description="Helical" evidence="1">
    <location>
        <begin position="42"/>
        <end position="59"/>
    </location>
</feature>
<dbReference type="Proteomes" id="UP001459204">
    <property type="component" value="Unassembled WGS sequence"/>
</dbReference>
<sequence length="69" mass="7398">MSVPWLQASLHMLALGLIPLLFCLLAITLVDSAPSNWVSVAFPLVGIAAGTAIEAWLYYRFVPLVAITA</sequence>
<evidence type="ECO:0000313" key="2">
    <source>
        <dbReference type="EMBL" id="MEL1266299.1"/>
    </source>
</evidence>
<dbReference type="RefSeq" id="WP_341727470.1">
    <property type="nucleotide sequence ID" value="NZ_JBBWWT010000014.1"/>
</dbReference>
<comment type="caution">
    <text evidence="2">The sequence shown here is derived from an EMBL/GenBank/DDBJ whole genome shotgun (WGS) entry which is preliminary data.</text>
</comment>
<gene>
    <name evidence="2" type="ORF">AAD027_18255</name>
</gene>
<keyword evidence="3" id="KW-1185">Reference proteome</keyword>
<evidence type="ECO:0000256" key="1">
    <source>
        <dbReference type="SAM" id="Phobius"/>
    </source>
</evidence>
<name>A0ABU9J5Y2_9GAMM</name>
<keyword evidence="1" id="KW-0472">Membrane</keyword>
<evidence type="ECO:0000313" key="3">
    <source>
        <dbReference type="Proteomes" id="UP001459204"/>
    </source>
</evidence>
<keyword evidence="1" id="KW-1133">Transmembrane helix</keyword>
<organism evidence="2 3">
    <name type="scientific">Pseudoxanthomonas putridarboris</name>
    <dbReference type="NCBI Taxonomy" id="752605"/>
    <lineage>
        <taxon>Bacteria</taxon>
        <taxon>Pseudomonadati</taxon>
        <taxon>Pseudomonadota</taxon>
        <taxon>Gammaproteobacteria</taxon>
        <taxon>Lysobacterales</taxon>
        <taxon>Lysobacteraceae</taxon>
        <taxon>Pseudoxanthomonas</taxon>
    </lineage>
</organism>
<reference evidence="2 3" key="1">
    <citation type="submission" date="2024-04" db="EMBL/GenBank/DDBJ databases">
        <title>Draft genome sequence of Pseudoxanthomonas putridarboris WD12.</title>
        <authorList>
            <person name="Oh J."/>
        </authorList>
    </citation>
    <scope>NUCLEOTIDE SEQUENCE [LARGE SCALE GENOMIC DNA]</scope>
    <source>
        <strain evidence="2 3">WD12</strain>
    </source>
</reference>
<proteinExistence type="predicted"/>
<keyword evidence="1" id="KW-0812">Transmembrane</keyword>
<protein>
    <submittedName>
        <fullName evidence="2">Uncharacterized protein</fullName>
    </submittedName>
</protein>
<accession>A0ABU9J5Y2</accession>